<dbReference type="Pfam" id="PF02386">
    <property type="entry name" value="TrkH"/>
    <property type="match status" value="1"/>
</dbReference>
<dbReference type="PANTHER" id="PTHR31064">
    <property type="entry name" value="POTASSIUM TRANSPORT PROTEIN DDB_G0292412-RELATED"/>
    <property type="match status" value="1"/>
</dbReference>
<evidence type="ECO:0000256" key="10">
    <source>
        <dbReference type="PIRNR" id="PIRNR002450"/>
    </source>
</evidence>
<dbReference type="PANTHER" id="PTHR31064:SF30">
    <property type="entry name" value="HIGH-AFFINITY POTASSIUM TRANSPORT PROTEIN-RELATED"/>
    <property type="match status" value="1"/>
</dbReference>
<dbReference type="OrthoDB" id="9999863at2759"/>
<evidence type="ECO:0000256" key="2">
    <source>
        <dbReference type="ARBA" id="ARBA00009137"/>
    </source>
</evidence>
<keyword evidence="6 10" id="KW-0630">Potassium</keyword>
<feature type="transmembrane region" description="Helical" evidence="10">
    <location>
        <begin position="615"/>
        <end position="634"/>
    </location>
</feature>
<keyword evidence="8 10" id="KW-0406">Ion transport</keyword>
<evidence type="ECO:0000256" key="9">
    <source>
        <dbReference type="ARBA" id="ARBA00023136"/>
    </source>
</evidence>
<dbReference type="PIRSF" id="PIRSF002450">
    <property type="entry name" value="K+_transpter_TRK"/>
    <property type="match status" value="1"/>
</dbReference>
<evidence type="ECO:0000256" key="5">
    <source>
        <dbReference type="ARBA" id="ARBA00022692"/>
    </source>
</evidence>
<reference evidence="12" key="2">
    <citation type="submission" date="2015-01" db="EMBL/GenBank/DDBJ databases">
        <title>Evolutionary Origins and Diversification of the Mycorrhizal Mutualists.</title>
        <authorList>
            <consortium name="DOE Joint Genome Institute"/>
            <consortium name="Mycorrhizal Genomics Consortium"/>
            <person name="Kohler A."/>
            <person name="Kuo A."/>
            <person name="Nagy L.G."/>
            <person name="Floudas D."/>
            <person name="Copeland A."/>
            <person name="Barry K.W."/>
            <person name="Cichocki N."/>
            <person name="Veneault-Fourrey C."/>
            <person name="LaButti K."/>
            <person name="Lindquist E.A."/>
            <person name="Lipzen A."/>
            <person name="Lundell T."/>
            <person name="Morin E."/>
            <person name="Murat C."/>
            <person name="Riley R."/>
            <person name="Ohm R."/>
            <person name="Sun H."/>
            <person name="Tunlid A."/>
            <person name="Henrissat B."/>
            <person name="Grigoriev I.V."/>
            <person name="Hibbett D.S."/>
            <person name="Martin F."/>
        </authorList>
    </citation>
    <scope>NUCLEOTIDE SEQUENCE [LARGE SCALE GENOMIC DNA]</scope>
    <source>
        <strain evidence="12">F 1598</strain>
    </source>
</reference>
<name>A0A0C3BJJ2_PILCF</name>
<dbReference type="HOGENOM" id="CLU_005947_3_0_1"/>
<organism evidence="11 12">
    <name type="scientific">Piloderma croceum (strain F 1598)</name>
    <dbReference type="NCBI Taxonomy" id="765440"/>
    <lineage>
        <taxon>Eukaryota</taxon>
        <taxon>Fungi</taxon>
        <taxon>Dikarya</taxon>
        <taxon>Basidiomycota</taxon>
        <taxon>Agaricomycotina</taxon>
        <taxon>Agaricomycetes</taxon>
        <taxon>Agaricomycetidae</taxon>
        <taxon>Atheliales</taxon>
        <taxon>Atheliaceae</taxon>
        <taxon>Piloderma</taxon>
    </lineage>
</organism>
<dbReference type="GO" id="GO:1990573">
    <property type="term" value="P:potassium ion import across plasma membrane"/>
    <property type="evidence" value="ECO:0007669"/>
    <property type="project" value="TreeGrafter"/>
</dbReference>
<keyword evidence="3 10" id="KW-0813">Transport</keyword>
<dbReference type="InterPro" id="IPR015958">
    <property type="entry name" value="Trk1_fungi"/>
</dbReference>
<dbReference type="InterPro" id="IPR003445">
    <property type="entry name" value="Cat_transpt"/>
</dbReference>
<feature type="transmembrane region" description="Helical" evidence="10">
    <location>
        <begin position="459"/>
        <end position="479"/>
    </location>
</feature>
<evidence type="ECO:0000256" key="8">
    <source>
        <dbReference type="ARBA" id="ARBA00023065"/>
    </source>
</evidence>
<dbReference type="InterPro" id="IPR051143">
    <property type="entry name" value="TrkH_K-transport"/>
</dbReference>
<protein>
    <recommendedName>
        <fullName evidence="10">Potassium transport protein</fullName>
    </recommendedName>
</protein>
<evidence type="ECO:0000256" key="4">
    <source>
        <dbReference type="ARBA" id="ARBA00022538"/>
    </source>
</evidence>
<dbReference type="EMBL" id="KN833024">
    <property type="protein sequence ID" value="KIM77537.1"/>
    <property type="molecule type" value="Genomic_DNA"/>
</dbReference>
<evidence type="ECO:0000256" key="3">
    <source>
        <dbReference type="ARBA" id="ARBA00022448"/>
    </source>
</evidence>
<sequence>MFSPRLPPLNFYRLHLAYFVVTSIFASAIFYASNGERRVSYTDSLFLCVSAMTISGLNTVNLSILTTWQQFILFSLMAIGSGVFISAITVFDVAKQLQLETNLVPLEDEGNQCRTHRKSISVKWEAFWPIVMNPSSFYHPGSVMQSSEPIHTVTTNDTREQKTQSYTGSFPTVQAAEVLHPDIHTLRSRRPSTDYPRSQILPTITINKETEHGLSTQSRRTDVNRLAYHRGSMLPTPGDLVTRTLERYVPRIHKTLSLQPTMTHQLPASQHNFADGMTREKIDISLSYLSFFLLVSRNSQFHGLTEDQLEELGGVEYTALRTLSWLIPTYYFGVQLLAFLLIAPWIGKTGSYATAMVGNRRPVTPTFFSAFQVISAFGNCGFSLADLNMLPFGSCYSLVFLLMLVILAGNTAYPVFLRLIIWLLSKVVPSKSKMYPTLRFLLDHPHRCFVYLFPSNQTWWLVATLVMLNVTDWVCFLVLDLSNSQILQIPVGQRAVDGLFQAFAVRTGGFYIVNLSQIAPALQVLYMVMVSNYRTIAYPVALSIRHTNVYEERSVGIFNDDNEDSFSPQCDAEVSNTFLAHHVRKQLSYDLWWLFFAVWLICIVERAQLQDPSKSTWFTIFAVMFEVVSGYATVRISLGVPFDNYSFCGTWHTLSKLVMCTVMLRGRHRGLPLAIDRSIMLPSELKNLRQADDDIRIGRKRVMTPR</sequence>
<evidence type="ECO:0000256" key="6">
    <source>
        <dbReference type="ARBA" id="ARBA00022958"/>
    </source>
</evidence>
<feature type="transmembrane region" description="Helical" evidence="10">
    <location>
        <begin position="399"/>
        <end position="424"/>
    </location>
</feature>
<keyword evidence="5 10" id="KW-0812">Transmembrane</keyword>
<dbReference type="STRING" id="765440.A0A0C3BJJ2"/>
<dbReference type="GO" id="GO:0005886">
    <property type="term" value="C:plasma membrane"/>
    <property type="evidence" value="ECO:0007669"/>
    <property type="project" value="InterPro"/>
</dbReference>
<dbReference type="FunCoup" id="A0A0C3BJJ2">
    <property type="interactions" value="63"/>
</dbReference>
<dbReference type="AlphaFoldDB" id="A0A0C3BJJ2"/>
<feature type="transmembrane region" description="Helical" evidence="10">
    <location>
        <begin position="71"/>
        <end position="91"/>
    </location>
</feature>
<feature type="transmembrane region" description="Helical" evidence="10">
    <location>
        <begin position="12"/>
        <end position="32"/>
    </location>
</feature>
<gene>
    <name evidence="11" type="ORF">PILCRDRAFT_76593</name>
</gene>
<feature type="transmembrane region" description="Helical" evidence="10">
    <location>
        <begin position="367"/>
        <end position="387"/>
    </location>
</feature>
<dbReference type="GO" id="GO:0140107">
    <property type="term" value="F:high-affinity potassium ion transmembrane transporter activity"/>
    <property type="evidence" value="ECO:0007669"/>
    <property type="project" value="TreeGrafter"/>
</dbReference>
<comment type="subcellular location">
    <subcellularLocation>
        <location evidence="1">Membrane</location>
        <topology evidence="1">Multi-pass membrane protein</topology>
    </subcellularLocation>
</comment>
<evidence type="ECO:0000313" key="11">
    <source>
        <dbReference type="EMBL" id="KIM77537.1"/>
    </source>
</evidence>
<evidence type="ECO:0000256" key="1">
    <source>
        <dbReference type="ARBA" id="ARBA00004141"/>
    </source>
</evidence>
<keyword evidence="7 10" id="KW-1133">Transmembrane helix</keyword>
<dbReference type="GO" id="GO:0030007">
    <property type="term" value="P:intracellular potassium ion homeostasis"/>
    <property type="evidence" value="ECO:0007669"/>
    <property type="project" value="UniProtKB-UniRule"/>
</dbReference>
<feature type="transmembrane region" description="Helical" evidence="10">
    <location>
        <begin position="329"/>
        <end position="347"/>
    </location>
</feature>
<evidence type="ECO:0000313" key="12">
    <source>
        <dbReference type="Proteomes" id="UP000054166"/>
    </source>
</evidence>
<comment type="similarity">
    <text evidence="2 10">Belongs to the TrkH potassium transport family.</text>
</comment>
<proteinExistence type="inferred from homology"/>
<keyword evidence="9 10" id="KW-0472">Membrane</keyword>
<feature type="transmembrane region" description="Helical" evidence="10">
    <location>
        <begin position="591"/>
        <end position="609"/>
    </location>
</feature>
<dbReference type="Proteomes" id="UP000054166">
    <property type="component" value="Unassembled WGS sequence"/>
</dbReference>
<reference evidence="11 12" key="1">
    <citation type="submission" date="2014-04" db="EMBL/GenBank/DDBJ databases">
        <authorList>
            <consortium name="DOE Joint Genome Institute"/>
            <person name="Kuo A."/>
            <person name="Tarkka M."/>
            <person name="Buscot F."/>
            <person name="Kohler A."/>
            <person name="Nagy L.G."/>
            <person name="Floudas D."/>
            <person name="Copeland A."/>
            <person name="Barry K.W."/>
            <person name="Cichocki N."/>
            <person name="Veneault-Fourrey C."/>
            <person name="LaButti K."/>
            <person name="Lindquist E.A."/>
            <person name="Lipzen A."/>
            <person name="Lundell T."/>
            <person name="Morin E."/>
            <person name="Murat C."/>
            <person name="Sun H."/>
            <person name="Tunlid A."/>
            <person name="Henrissat B."/>
            <person name="Grigoriev I.V."/>
            <person name="Hibbett D.S."/>
            <person name="Martin F."/>
            <person name="Nordberg H.P."/>
            <person name="Cantor M.N."/>
            <person name="Hua S.X."/>
        </authorList>
    </citation>
    <scope>NUCLEOTIDE SEQUENCE [LARGE SCALE GENOMIC DNA]</scope>
    <source>
        <strain evidence="11 12">F 1598</strain>
    </source>
</reference>
<keyword evidence="12" id="KW-1185">Reference proteome</keyword>
<feature type="transmembrane region" description="Helical" evidence="10">
    <location>
        <begin position="44"/>
        <end position="65"/>
    </location>
</feature>
<accession>A0A0C3BJJ2</accession>
<dbReference type="InterPro" id="IPR004773">
    <property type="entry name" value="K/Na_transp_Trk1/HKT1"/>
</dbReference>
<evidence type="ECO:0000256" key="7">
    <source>
        <dbReference type="ARBA" id="ARBA00022989"/>
    </source>
</evidence>
<dbReference type="NCBIfam" id="TIGR00934">
    <property type="entry name" value="2a38euk"/>
    <property type="match status" value="1"/>
</dbReference>
<keyword evidence="4 10" id="KW-0633">Potassium transport</keyword>
<dbReference type="InParanoid" id="A0A0C3BJJ2"/>